<accession>A0A1X2HL23</accession>
<feature type="region of interest" description="Disordered" evidence="1">
    <location>
        <begin position="72"/>
        <end position="93"/>
    </location>
</feature>
<organism evidence="3 4">
    <name type="scientific">Syncephalastrum racemosum</name>
    <name type="common">Filamentous fungus</name>
    <dbReference type="NCBI Taxonomy" id="13706"/>
    <lineage>
        <taxon>Eukaryota</taxon>
        <taxon>Fungi</taxon>
        <taxon>Fungi incertae sedis</taxon>
        <taxon>Mucoromycota</taxon>
        <taxon>Mucoromycotina</taxon>
        <taxon>Mucoromycetes</taxon>
        <taxon>Mucorales</taxon>
        <taxon>Syncephalastraceae</taxon>
        <taxon>Syncephalastrum</taxon>
    </lineage>
</organism>
<feature type="signal peptide" evidence="2">
    <location>
        <begin position="1"/>
        <end position="20"/>
    </location>
</feature>
<evidence type="ECO:0000313" key="4">
    <source>
        <dbReference type="Proteomes" id="UP000242180"/>
    </source>
</evidence>
<dbReference type="EMBL" id="MCGN01000003">
    <property type="protein sequence ID" value="ORY99286.1"/>
    <property type="molecule type" value="Genomic_DNA"/>
</dbReference>
<gene>
    <name evidence="3" type="ORF">BCR43DRAFT_523260</name>
</gene>
<evidence type="ECO:0000256" key="1">
    <source>
        <dbReference type="SAM" id="MobiDB-lite"/>
    </source>
</evidence>
<name>A0A1X2HL23_SYNRA</name>
<reference evidence="3 4" key="1">
    <citation type="submission" date="2016-07" db="EMBL/GenBank/DDBJ databases">
        <title>Pervasive Adenine N6-methylation of Active Genes in Fungi.</title>
        <authorList>
            <consortium name="DOE Joint Genome Institute"/>
            <person name="Mondo S.J."/>
            <person name="Dannebaum R.O."/>
            <person name="Kuo R.C."/>
            <person name="Labutti K."/>
            <person name="Haridas S."/>
            <person name="Kuo A."/>
            <person name="Salamov A."/>
            <person name="Ahrendt S.R."/>
            <person name="Lipzen A."/>
            <person name="Sullivan W."/>
            <person name="Andreopoulos W.B."/>
            <person name="Clum A."/>
            <person name="Lindquist E."/>
            <person name="Daum C."/>
            <person name="Ramamoorthy G.K."/>
            <person name="Gryganskyi A."/>
            <person name="Culley D."/>
            <person name="Magnuson J.K."/>
            <person name="James T.Y."/>
            <person name="O'Malley M.A."/>
            <person name="Stajich J.E."/>
            <person name="Spatafora J.W."/>
            <person name="Visel A."/>
            <person name="Grigoriev I.V."/>
        </authorList>
    </citation>
    <scope>NUCLEOTIDE SEQUENCE [LARGE SCALE GENOMIC DNA]</scope>
    <source>
        <strain evidence="3 4">NRRL 2496</strain>
    </source>
</reference>
<proteinExistence type="predicted"/>
<dbReference type="Proteomes" id="UP000242180">
    <property type="component" value="Unassembled WGS sequence"/>
</dbReference>
<keyword evidence="2" id="KW-0732">Signal</keyword>
<evidence type="ECO:0000313" key="3">
    <source>
        <dbReference type="EMBL" id="ORY99286.1"/>
    </source>
</evidence>
<sequence length="93" mass="10444">MQISYVLGLFAAVFATAAFADTGAEGGNTNIDDTSGLLNNVLANGLLNDNSQHQDSDVVDKKDVRKNYYDYHHGDYHHGRHHGHHYDDDDRWD</sequence>
<feature type="chain" id="PRO_5012145926" evidence="2">
    <location>
        <begin position="21"/>
        <end position="93"/>
    </location>
</feature>
<evidence type="ECO:0000256" key="2">
    <source>
        <dbReference type="SAM" id="SignalP"/>
    </source>
</evidence>
<dbReference type="AlphaFoldDB" id="A0A1X2HL23"/>
<dbReference type="InParanoid" id="A0A1X2HL23"/>
<comment type="caution">
    <text evidence="3">The sequence shown here is derived from an EMBL/GenBank/DDBJ whole genome shotgun (WGS) entry which is preliminary data.</text>
</comment>
<protein>
    <submittedName>
        <fullName evidence="3">Uncharacterized protein</fullName>
    </submittedName>
</protein>
<keyword evidence="4" id="KW-1185">Reference proteome</keyword>